<dbReference type="GeneID" id="98180423"/>
<sequence length="950" mass="108871">MGRVKSAAIALRLGCQRSVEIESNIVNGELVLKKLQPAVRRNYEKMMELWDEYQKQHPEASPYELKSLKDFIRKVAYSIDGEEGVDVPGSETVRKQWNAFTAAWQREYPEGPIPRGIAGSITQFINGPLAEEMGMPKTKRPRRFATKNVMLNFARQLWAADWVEFKRPATLVDDWGLLLGNAYSSSRIGEYIESSCRSGTGRGLYFKDLTFVVFINEAGAPEFAVQLTRDAKNMTCTPDKRPQHALYEGITPMPLCFNPMLPFLARLLAYRAFRDYNTIDDLLKIVPPEGEMMVVEWKAELLETPFFRSQSNDEIETAGAFSHRLRLLGRRAGYAAPPRNHDIRAEGLHLMNQFESEATRMVYAGHTDLNTLPRHYLPRNGADGQAAYHSQERRALVLDLFRGLTIPRNPSLWHCLPAKKQFECENCPDIIHINEALFTRRGKTDSKSLEERKKLYAEKRKLFARQLRDWQKRQPIKHNDPPGYHRAIFDRVRFLMPERDRLARNIFEVDMLRSSAGLAVLNDMLALYQKSSNVECRPGLERDKCQCGKGGDRPYEWRHVYECYKAAAAKIHGFSELCFLCNAWFHGAEGWERHCQHHLAHPDDLPIWCDPLTYGGVLARAGYCPFCLGDERLPAQARMHQFKIRWTWLDHIRTHIRALQDGPVPVRCPRLHPHCPGEFESVLELQFHLQDAFGVELNKDAAGTKRQAQQHDDHSLLKRKRARRCRSALEEDDVMAFLPTRYIFSNTSVDSMKSERPISPALPYISQVSTPSRTTDYEYTAVSGYSTPLSSAPSEDVIDPAILLVGTGLDDKSVDRTAPIESYEATPGMLHESQDEEKNEFEVESLVAKGRIGRRVWYKVKWKGYPESDNSWVKKKDIGTGAVANYEARHPQGQGEFKFEKLVAKREEDGITLYEAKWHGQPDSENVWVDKWDISAKVIATFEINHSREN</sequence>
<dbReference type="PANTHER" id="PTHR37535:SF3">
    <property type="entry name" value="FLUG DOMAIN-CONTAINING PROTEIN"/>
    <property type="match status" value="1"/>
</dbReference>
<dbReference type="SUPFAM" id="SSF54160">
    <property type="entry name" value="Chromo domain-like"/>
    <property type="match status" value="2"/>
</dbReference>
<dbReference type="Pfam" id="PF11917">
    <property type="entry name" value="DUF3435"/>
    <property type="match status" value="1"/>
</dbReference>
<comment type="caution">
    <text evidence="3">The sequence shown here is derived from an EMBL/GenBank/DDBJ whole genome shotgun (WGS) entry which is preliminary data.</text>
</comment>
<dbReference type="RefSeq" id="XP_070921201.1">
    <property type="nucleotide sequence ID" value="XM_071065100.1"/>
</dbReference>
<dbReference type="InterPro" id="IPR021842">
    <property type="entry name" value="DUF3435"/>
</dbReference>
<evidence type="ECO:0000259" key="2">
    <source>
        <dbReference type="PROSITE" id="PS50013"/>
    </source>
</evidence>
<dbReference type="PROSITE" id="PS50013">
    <property type="entry name" value="CHROMO_2"/>
    <property type="match status" value="1"/>
</dbReference>
<proteinExistence type="predicted"/>
<dbReference type="Gene3D" id="2.40.50.40">
    <property type="match status" value="2"/>
</dbReference>
<evidence type="ECO:0000313" key="4">
    <source>
        <dbReference type="Proteomes" id="UP001628179"/>
    </source>
</evidence>
<keyword evidence="4" id="KW-1185">Reference proteome</keyword>
<dbReference type="PANTHER" id="PTHR37535">
    <property type="entry name" value="FLUG DOMAIN PROTEIN"/>
    <property type="match status" value="1"/>
</dbReference>
<dbReference type="CDD" id="cd00024">
    <property type="entry name" value="CD_CSD"/>
    <property type="match status" value="1"/>
</dbReference>
<comment type="subunit">
    <text evidence="1">Component of the NuA4 histone acetyltransferase complex.</text>
</comment>
<dbReference type="InterPro" id="IPR016197">
    <property type="entry name" value="Chromo-like_dom_sf"/>
</dbReference>
<organism evidence="3 4">
    <name type="scientific">Madurella fahalii</name>
    <dbReference type="NCBI Taxonomy" id="1157608"/>
    <lineage>
        <taxon>Eukaryota</taxon>
        <taxon>Fungi</taxon>
        <taxon>Dikarya</taxon>
        <taxon>Ascomycota</taxon>
        <taxon>Pezizomycotina</taxon>
        <taxon>Sordariomycetes</taxon>
        <taxon>Sordariomycetidae</taxon>
        <taxon>Sordariales</taxon>
        <taxon>Sordariales incertae sedis</taxon>
        <taxon>Madurella</taxon>
    </lineage>
</organism>
<dbReference type="EMBL" id="BAAFSV010000005">
    <property type="protein sequence ID" value="GAB1319471.1"/>
    <property type="molecule type" value="Genomic_DNA"/>
</dbReference>
<evidence type="ECO:0000256" key="1">
    <source>
        <dbReference type="ARBA" id="ARBA00011353"/>
    </source>
</evidence>
<dbReference type="SMART" id="SM00298">
    <property type="entry name" value="CHROMO"/>
    <property type="match status" value="2"/>
</dbReference>
<dbReference type="Proteomes" id="UP001628179">
    <property type="component" value="Unassembled WGS sequence"/>
</dbReference>
<evidence type="ECO:0000313" key="3">
    <source>
        <dbReference type="EMBL" id="GAB1319471.1"/>
    </source>
</evidence>
<dbReference type="InterPro" id="IPR023780">
    <property type="entry name" value="Chromo_domain"/>
</dbReference>
<protein>
    <recommendedName>
        <fullName evidence="2">Chromo domain-containing protein</fullName>
    </recommendedName>
</protein>
<name>A0ABQ0GP05_9PEZI</name>
<gene>
    <name evidence="3" type="ORF">MFIFM68171_09681</name>
</gene>
<reference evidence="3 4" key="1">
    <citation type="submission" date="2024-09" db="EMBL/GenBank/DDBJ databases">
        <title>Itraconazole resistance in Madurella fahalii resulting from another homologue of gene encoding cytochrome P450 14-alpha sterol demethylase (CYP51).</title>
        <authorList>
            <person name="Yoshioka I."/>
            <person name="Fahal A.H."/>
            <person name="Kaneko S."/>
            <person name="Yaguchi T."/>
        </authorList>
    </citation>
    <scope>NUCLEOTIDE SEQUENCE [LARGE SCALE GENOMIC DNA]</scope>
    <source>
        <strain evidence="3 4">IFM 68171</strain>
    </source>
</reference>
<feature type="domain" description="Chromo" evidence="2">
    <location>
        <begin position="841"/>
        <end position="909"/>
    </location>
</feature>
<dbReference type="Pfam" id="PF00385">
    <property type="entry name" value="Chromo"/>
    <property type="match status" value="1"/>
</dbReference>
<accession>A0ABQ0GP05</accession>
<dbReference type="InterPro" id="IPR000953">
    <property type="entry name" value="Chromo/chromo_shadow_dom"/>
</dbReference>